<gene>
    <name evidence="5" type="ORF">GCM10009710_29930</name>
</gene>
<evidence type="ECO:0000256" key="3">
    <source>
        <dbReference type="SAM" id="SignalP"/>
    </source>
</evidence>
<comment type="similarity">
    <text evidence="1">Belongs to the leucine-binding protein family.</text>
</comment>
<dbReference type="PROSITE" id="PS51257">
    <property type="entry name" value="PROKAR_LIPOPROTEIN"/>
    <property type="match status" value="1"/>
</dbReference>
<keyword evidence="6" id="KW-1185">Reference proteome</keyword>
<reference evidence="6" key="1">
    <citation type="journal article" date="2019" name="Int. J. Syst. Evol. Microbiol.">
        <title>The Global Catalogue of Microorganisms (GCM) 10K type strain sequencing project: providing services to taxonomists for standard genome sequencing and annotation.</title>
        <authorList>
            <consortium name="The Broad Institute Genomics Platform"/>
            <consortium name="The Broad Institute Genome Sequencing Center for Infectious Disease"/>
            <person name="Wu L."/>
            <person name="Ma J."/>
        </authorList>
    </citation>
    <scope>NUCLEOTIDE SEQUENCE [LARGE SCALE GENOMIC DNA]</scope>
    <source>
        <strain evidence="6">JCM 13518</strain>
    </source>
</reference>
<dbReference type="PANTHER" id="PTHR47235">
    <property type="entry name" value="BLR6548 PROTEIN"/>
    <property type="match status" value="1"/>
</dbReference>
<dbReference type="Gene3D" id="3.40.50.2300">
    <property type="match status" value="2"/>
</dbReference>
<evidence type="ECO:0000313" key="6">
    <source>
        <dbReference type="Proteomes" id="UP001501057"/>
    </source>
</evidence>
<feature type="signal peptide" evidence="3">
    <location>
        <begin position="1"/>
        <end position="28"/>
    </location>
</feature>
<dbReference type="SUPFAM" id="SSF53822">
    <property type="entry name" value="Periplasmic binding protein-like I"/>
    <property type="match status" value="1"/>
</dbReference>
<dbReference type="EMBL" id="BAAAME010000005">
    <property type="protein sequence ID" value="GAA1747906.1"/>
    <property type="molecule type" value="Genomic_DNA"/>
</dbReference>
<accession>A0ABP4WB27</accession>
<dbReference type="InterPro" id="IPR028081">
    <property type="entry name" value="Leu-bd"/>
</dbReference>
<evidence type="ECO:0000256" key="2">
    <source>
        <dbReference type="ARBA" id="ARBA00022729"/>
    </source>
</evidence>
<sequence>MTTNRRFRRALPAGIVAAVLTLSACSQGSTDDDSGSSADGFYSVDDCIDPAAATEEITGDIKVGYSVPLSGPVAGPAAISTVGYDARIKAYNDAGGLDGQKIEVIYKDDAFAPDKAKANTVDFIQNDQVHVLSTFGGGQVAAMADDQNANCVPMLYPSASNPDTYVIDDYPWTVQFLAESSREAEFVLQAIQSKMGDKDFTLGLAVNQTASGEINAESFNEVAEAAGVDIAVEVPATDPTVAATQLKEAGVDVVYHVGLTGTCAPLNNAMARVGLEPEFVILPANCANKAEWTAVGEAGEGAVVPLFLRNPNDPGADSDPAVQEYMKQTEGIASQADAVTAAGWAMADMLIATIEQAADSEDGLTRASLIEAARNLDYSSPMFLEGISWISTPEKLTGLSGFESGVWSAETLAFVPSGEVIQVD</sequence>
<name>A0ABP4WB27_9ACTN</name>
<dbReference type="RefSeq" id="WP_344203044.1">
    <property type="nucleotide sequence ID" value="NZ_BAAAME010000005.1"/>
</dbReference>
<dbReference type="PANTHER" id="PTHR47235:SF1">
    <property type="entry name" value="BLR6548 PROTEIN"/>
    <property type="match status" value="1"/>
</dbReference>
<feature type="domain" description="Leucine-binding protein" evidence="4">
    <location>
        <begin position="61"/>
        <end position="382"/>
    </location>
</feature>
<dbReference type="Proteomes" id="UP001501057">
    <property type="component" value="Unassembled WGS sequence"/>
</dbReference>
<evidence type="ECO:0000259" key="4">
    <source>
        <dbReference type="Pfam" id="PF13458"/>
    </source>
</evidence>
<dbReference type="Pfam" id="PF13458">
    <property type="entry name" value="Peripla_BP_6"/>
    <property type="match status" value="1"/>
</dbReference>
<organism evidence="5 6">
    <name type="scientific">Aeromicrobium alkaliterrae</name>
    <dbReference type="NCBI Taxonomy" id="302168"/>
    <lineage>
        <taxon>Bacteria</taxon>
        <taxon>Bacillati</taxon>
        <taxon>Actinomycetota</taxon>
        <taxon>Actinomycetes</taxon>
        <taxon>Propionibacteriales</taxon>
        <taxon>Nocardioidaceae</taxon>
        <taxon>Aeromicrobium</taxon>
    </lineage>
</organism>
<evidence type="ECO:0000256" key="1">
    <source>
        <dbReference type="ARBA" id="ARBA00010062"/>
    </source>
</evidence>
<comment type="caution">
    <text evidence="5">The sequence shown here is derived from an EMBL/GenBank/DDBJ whole genome shotgun (WGS) entry which is preliminary data.</text>
</comment>
<protein>
    <submittedName>
        <fullName evidence="5">ABC transporter substrate-binding protein</fullName>
    </submittedName>
</protein>
<evidence type="ECO:0000313" key="5">
    <source>
        <dbReference type="EMBL" id="GAA1747906.1"/>
    </source>
</evidence>
<dbReference type="InterPro" id="IPR028082">
    <property type="entry name" value="Peripla_BP_I"/>
</dbReference>
<proteinExistence type="inferred from homology"/>
<keyword evidence="2 3" id="KW-0732">Signal</keyword>
<feature type="chain" id="PRO_5045509452" evidence="3">
    <location>
        <begin position="29"/>
        <end position="424"/>
    </location>
</feature>